<dbReference type="Proteomes" id="UP001500711">
    <property type="component" value="Unassembled WGS sequence"/>
</dbReference>
<evidence type="ECO:0000313" key="2">
    <source>
        <dbReference type="Proteomes" id="UP001500711"/>
    </source>
</evidence>
<evidence type="ECO:0008006" key="3">
    <source>
        <dbReference type="Google" id="ProtNLM"/>
    </source>
</evidence>
<proteinExistence type="predicted"/>
<sequence length="77" mass="8441">MHVNTVGQILEELQRVLAGIEQATSGKATPLWRDLQTQWQGHYAQMSQGLASKHQASAQVHATFVEGDHTGARIMMG</sequence>
<keyword evidence="2" id="KW-1185">Reference proteome</keyword>
<dbReference type="EMBL" id="BAABBE010000032">
    <property type="protein sequence ID" value="GAA3677710.1"/>
    <property type="molecule type" value="Genomic_DNA"/>
</dbReference>
<comment type="caution">
    <text evidence="1">The sequence shown here is derived from an EMBL/GenBank/DDBJ whole genome shotgun (WGS) entry which is preliminary data.</text>
</comment>
<accession>A0ABP7C628</accession>
<reference evidence="2" key="1">
    <citation type="journal article" date="2019" name="Int. J. Syst. Evol. Microbiol.">
        <title>The Global Catalogue of Microorganisms (GCM) 10K type strain sequencing project: providing services to taxonomists for standard genome sequencing and annotation.</title>
        <authorList>
            <consortium name="The Broad Institute Genomics Platform"/>
            <consortium name="The Broad Institute Genome Sequencing Center for Infectious Disease"/>
            <person name="Wu L."/>
            <person name="Ma J."/>
        </authorList>
    </citation>
    <scope>NUCLEOTIDE SEQUENCE [LARGE SCALE GENOMIC DNA]</scope>
    <source>
        <strain evidence="2">JCM 17494</strain>
    </source>
</reference>
<protein>
    <recommendedName>
        <fullName evidence="3">WXG100 family type VII secretion target</fullName>
    </recommendedName>
</protein>
<evidence type="ECO:0000313" key="1">
    <source>
        <dbReference type="EMBL" id="GAA3677710.1"/>
    </source>
</evidence>
<dbReference type="Gene3D" id="1.10.287.1060">
    <property type="entry name" value="ESAT-6-like"/>
    <property type="match status" value="1"/>
</dbReference>
<organism evidence="1 2">
    <name type="scientific">Lentzea roselyniae</name>
    <dbReference type="NCBI Taxonomy" id="531940"/>
    <lineage>
        <taxon>Bacteria</taxon>
        <taxon>Bacillati</taxon>
        <taxon>Actinomycetota</taxon>
        <taxon>Actinomycetes</taxon>
        <taxon>Pseudonocardiales</taxon>
        <taxon>Pseudonocardiaceae</taxon>
        <taxon>Lentzea</taxon>
    </lineage>
</organism>
<name>A0ABP7C628_9PSEU</name>
<dbReference type="SUPFAM" id="SSF140453">
    <property type="entry name" value="EsxAB dimer-like"/>
    <property type="match status" value="1"/>
</dbReference>
<dbReference type="InterPro" id="IPR036689">
    <property type="entry name" value="ESAT-6-like_sf"/>
</dbReference>
<gene>
    <name evidence="1" type="ORF">GCM10022267_75670</name>
</gene>